<dbReference type="InterPro" id="IPR029487">
    <property type="entry name" value="NEL_dom"/>
</dbReference>
<feature type="region of interest" description="Disordered" evidence="4">
    <location>
        <begin position="1379"/>
        <end position="1400"/>
    </location>
</feature>
<comment type="similarity">
    <text evidence="3">Belongs to the LRR-containing bacterial E3 ligase family.</text>
</comment>
<evidence type="ECO:0000256" key="3">
    <source>
        <dbReference type="PROSITE-ProRule" id="PRU01398"/>
    </source>
</evidence>
<evidence type="ECO:0000256" key="1">
    <source>
        <dbReference type="ARBA" id="ARBA00022614"/>
    </source>
</evidence>
<dbReference type="PROSITE" id="PS52053">
    <property type="entry name" value="NEL"/>
    <property type="match status" value="1"/>
</dbReference>
<evidence type="ECO:0000313" key="7">
    <source>
        <dbReference type="Proteomes" id="UP000824010"/>
    </source>
</evidence>
<feature type="active site" description="Glycyl thioester intermediate" evidence="3">
    <location>
        <position position="1316"/>
    </location>
</feature>
<feature type="compositionally biased region" description="Basic and acidic residues" evidence="4">
    <location>
        <begin position="1379"/>
        <end position="1389"/>
    </location>
</feature>
<dbReference type="PANTHER" id="PTHR45617:SF169">
    <property type="entry name" value="LRRCT DOMAIN-CONTAINING PROTEIN"/>
    <property type="match status" value="1"/>
</dbReference>
<gene>
    <name evidence="6" type="ORF">KSS90_09125</name>
</gene>
<dbReference type="Pfam" id="PF14496">
    <property type="entry name" value="NEL"/>
    <property type="match status" value="1"/>
</dbReference>
<evidence type="ECO:0000256" key="4">
    <source>
        <dbReference type="SAM" id="MobiDB-lite"/>
    </source>
</evidence>
<evidence type="ECO:0000313" key="6">
    <source>
        <dbReference type="EMBL" id="QXH58342.1"/>
    </source>
</evidence>
<keyword evidence="3" id="KW-0832">Ubl conjugation</keyword>
<dbReference type="RefSeq" id="WP_217869090.1">
    <property type="nucleotide sequence ID" value="NZ_CP077077.1"/>
</dbReference>
<keyword evidence="3" id="KW-0808">Transferase</keyword>
<dbReference type="EMBL" id="CP077077">
    <property type="protein sequence ID" value="QXH58342.1"/>
    <property type="molecule type" value="Genomic_DNA"/>
</dbReference>
<accession>A0ABX8NQJ6</accession>
<dbReference type="Proteomes" id="UP000824010">
    <property type="component" value="Chromosome"/>
</dbReference>
<proteinExistence type="inferred from homology"/>
<keyword evidence="3" id="KW-1035">Host cytoplasm</keyword>
<dbReference type="Pfam" id="PF20178">
    <property type="entry name" value="ToxA_N"/>
    <property type="match status" value="1"/>
</dbReference>
<evidence type="ECO:0000259" key="5">
    <source>
        <dbReference type="PROSITE" id="PS52053"/>
    </source>
</evidence>
<keyword evidence="1" id="KW-0433">Leucine-rich repeat</keyword>
<reference evidence="6 7" key="1">
    <citation type="journal article" date="2021" name="Microorganisms">
        <title>The Ever-Expanding Pseudomonas Genus: Description of 43 New Species and Partition of the Pseudomonas putida Group.</title>
        <authorList>
            <person name="Girard L."/>
            <person name="Lood C."/>
            <person name="Hofte M."/>
            <person name="Vandamme P."/>
            <person name="Rokni-Zadeh H."/>
            <person name="van Noort V."/>
            <person name="Lavigne R."/>
            <person name="De Mot R."/>
        </authorList>
    </citation>
    <scope>NUCLEOTIDE SEQUENCE [LARGE SCALE GENOMIC DNA]</scope>
    <source>
        <strain evidence="6 7">COW77</strain>
    </source>
</reference>
<dbReference type="InterPro" id="IPR046673">
    <property type="entry name" value="ToxA_N"/>
</dbReference>
<keyword evidence="3" id="KW-0833">Ubl conjugation pathway</keyword>
<keyword evidence="3" id="KW-0964">Secreted</keyword>
<comment type="PTM">
    <text evidence="3">Ubiquitinated in the presence of host E1 ubiquitin-activating enzyme, E2 ubiquitin-conjugating enzyme and ubiquitin.</text>
</comment>
<organism evidence="6 7">
    <name type="scientific">Pseudomonas maumuensis</name>
    <dbReference type="NCBI Taxonomy" id="2842354"/>
    <lineage>
        <taxon>Bacteria</taxon>
        <taxon>Pseudomonadati</taxon>
        <taxon>Pseudomonadota</taxon>
        <taxon>Gammaproteobacteria</taxon>
        <taxon>Pseudomonadales</taxon>
        <taxon>Pseudomonadaceae</taxon>
        <taxon>Pseudomonas</taxon>
    </lineage>
</organism>
<keyword evidence="2" id="KW-0677">Repeat</keyword>
<feature type="domain" description="NEL" evidence="5">
    <location>
        <begin position="1217"/>
        <end position="1602"/>
    </location>
</feature>
<name>A0ABX8NQJ6_9PSED</name>
<sequence>MTQFPPSTHLSFIHKRMPTWLTRATPSQRQALKRKILASHAATRRVAKALKPVQDVDTFCRPLFEQALRRWFPDAHLPNIDQGRIWHERRVQSWFEAALQNFDRNATPRLYDSVLAPKPSELDVHTFVSGVRNLDLGQRYRDHLDDHLDTDAFRQLLRQKDHAAFDATLSLARLGGHVDERGAAVALTVLSGLNDSARAQLHCSFLTLFDTALNGPLLIHLDPARKSADCLLYLPGHKQRPLRQYASQQAAATALTQMLWQAQERTFFLRRYVGLAEQPAFANRLRATLYPRYPYAHLQSTPVLQRGERFSWIKRLFPAPSDLWQETLDQNARLSFTLTAWRQDAFVERARTEVELRLLDAAKLAVPVAQRDAAAQLARIEAWLGVGLSVLNVAGFFVPGLGEALLVIGGAQLVDTFLEGVHAANEGDAQAAISHLFEVFENLAMFAAMGAATRFHEPPGILHGWHKVGAKGEERLWHGELAPFARPRPWPQGRLAGQDGLQQWQGRPWLERDDLALPLERPQEGGLRLAPAKGHRHQPRLHGNGQGTWLLEHDNPLTWDQAALLKRLGPTSNDLDPASLAQALRCSGYDAAALRKALLDHEPLPALLVDMFETFGASPMTVDEPSLASILARDFPGLSPRARAEIFANARARDIIQLQRTGRLPLPMAETARLYLREKRINKALARFKHSGGNADDRDLLAFSSLRRLPGWTGRVAVELRAGSLAGGRVTATETAPVNTKVIVRSGGRYRAYDEHGLELSAGDDLYDALLHALPDSERNALGMSIQQPAELRDKLFEMAAGDRRQSALDLGLAPIRPMYRLPSRLPGERRIGYRLSGRGQGPLSDDALFDQLYPANAAGDRDMLRVRLRYQAGAMPGRFRRLLERLQEEYRQLDTSLQRWVDDVEGTALDAPQQQRASRRALARRIRAAWRRESHDTDGTIDHVSLVLEAQQAGSLPTLAVVLPHVRHLTINGLVDPQAVQLDRFLRAFPGTRGLDLAQNALNRLPNALGELSELQTLDLAENHFDLGNDENLAIFDRLPHLQRLSLTDAIEGLPVAALERLAQRPALNWLMADLNDLTLGAEHFQALQRWPALRTLSLGQNEITLDEAARTALAGLDRLEMLNLDDNPLGLAPNVSGWNHLLTLDLQDARISHWPEGLQTLMNQATLREVDLSANMLTDAPDLHDTLFARSVRGNLPGFDYSFDDNPFTDEARQTLERAGFRIIMSPEGSLDWPDELQGLMTTAQDSQWDSLHELMERLPHTADYQRSPAAMQRRMTHVLRTLLEGDSAGAEAFGRAMLRQQVIDLLEDAARECVDQASLLFQQIETDVQVWQGAARAAPGTSDQAVAVDTATALYRQCLLDARIGEVYQARRARRRALDADDETQREAAPPLHSDDDISDIALHEPDYLLDELEMALYARIHLRAQLGLPTQPSEMRFSQLARLSNATLQRVSAAVEASATADNLARWVADQAFWSAWLRRLLPEAFEGLAREWEAASEYFDALSASMDSEGDYVGPAVPAGFIDTLEQDVHDIPGLSWRRQGIVQRQDLSAPRFSQLQPSALERVGGALLQARKNAEMELVTKLTARVIAERAAAPST</sequence>
<dbReference type="PANTHER" id="PTHR45617">
    <property type="entry name" value="LEUCINE RICH REPEAT FAMILY PROTEIN"/>
    <property type="match status" value="1"/>
</dbReference>
<keyword evidence="7" id="KW-1185">Reference proteome</keyword>
<protein>
    <recommendedName>
        <fullName evidence="5">NEL domain-containing protein</fullName>
    </recommendedName>
</protein>
<evidence type="ECO:0000256" key="2">
    <source>
        <dbReference type="ARBA" id="ARBA00022737"/>
    </source>
</evidence>